<sequence length="105" mass="11493">MERKRWRALTFLFVTFLFSNVVLSAHSTVAAPAVAAAVYRGSSGNGSDIKCQAEEGTEFQFVSGIERGFLEDKIPSLDYKFLDADKPVCNTGKGESYSNGKCYPP</sequence>
<keyword evidence="2" id="KW-1185">Reference proteome</keyword>
<reference evidence="3" key="1">
    <citation type="submission" date="2025-08" db="UniProtKB">
        <authorList>
            <consortium name="RefSeq"/>
        </authorList>
    </citation>
    <scope>IDENTIFICATION</scope>
</reference>
<dbReference type="AlphaFoldDB" id="A0A6I9QKZ6"/>
<gene>
    <name evidence="3" type="primary">LOC105036021</name>
</gene>
<feature type="signal peptide" evidence="1">
    <location>
        <begin position="1"/>
        <end position="24"/>
    </location>
</feature>
<keyword evidence="1" id="KW-0732">Signal</keyword>
<accession>A0A6I9QKZ6</accession>
<organism evidence="2 3">
    <name type="scientific">Elaeis guineensis var. tenera</name>
    <name type="common">Oil palm</name>
    <dbReference type="NCBI Taxonomy" id="51953"/>
    <lineage>
        <taxon>Eukaryota</taxon>
        <taxon>Viridiplantae</taxon>
        <taxon>Streptophyta</taxon>
        <taxon>Embryophyta</taxon>
        <taxon>Tracheophyta</taxon>
        <taxon>Spermatophyta</taxon>
        <taxon>Magnoliopsida</taxon>
        <taxon>Liliopsida</taxon>
        <taxon>Arecaceae</taxon>
        <taxon>Arecoideae</taxon>
        <taxon>Cocoseae</taxon>
        <taxon>Elaeidinae</taxon>
        <taxon>Elaeis</taxon>
    </lineage>
</organism>
<evidence type="ECO:0000256" key="1">
    <source>
        <dbReference type="SAM" id="SignalP"/>
    </source>
</evidence>
<proteinExistence type="predicted"/>
<dbReference type="RefSeq" id="XP_010910059.1">
    <property type="nucleotide sequence ID" value="XM_010911757.1"/>
</dbReference>
<feature type="non-terminal residue" evidence="3">
    <location>
        <position position="105"/>
    </location>
</feature>
<dbReference type="InParanoid" id="A0A6I9QKZ6"/>
<evidence type="ECO:0000313" key="2">
    <source>
        <dbReference type="Proteomes" id="UP000504607"/>
    </source>
</evidence>
<feature type="chain" id="PRO_5026661996" evidence="1">
    <location>
        <begin position="25"/>
        <end position="105"/>
    </location>
</feature>
<evidence type="ECO:0000313" key="3">
    <source>
        <dbReference type="RefSeq" id="XP_010910059.1"/>
    </source>
</evidence>
<name>A0A6I9QKZ6_ELAGV</name>
<protein>
    <submittedName>
        <fullName evidence="3">Uncharacterized protein LOC105036021</fullName>
    </submittedName>
</protein>
<dbReference type="Proteomes" id="UP000504607">
    <property type="component" value="Unplaced"/>
</dbReference>